<evidence type="ECO:0000313" key="3">
    <source>
        <dbReference type="EMBL" id="KJV70090.1"/>
    </source>
</evidence>
<proteinExistence type="predicted"/>
<accession>A0A0F3NPV4</accession>
<organism evidence="3 4">
    <name type="scientific">Orientia tsutsugamushi str. TA716</name>
    <dbReference type="NCBI Taxonomy" id="1359175"/>
    <lineage>
        <taxon>Bacteria</taxon>
        <taxon>Pseudomonadati</taxon>
        <taxon>Pseudomonadota</taxon>
        <taxon>Alphaproteobacteria</taxon>
        <taxon>Rickettsiales</taxon>
        <taxon>Rickettsiaceae</taxon>
        <taxon>Rickettsieae</taxon>
        <taxon>Orientia</taxon>
    </lineage>
</organism>
<protein>
    <submittedName>
        <fullName evidence="3">Conjugative pilus assembly domain protein</fullName>
    </submittedName>
</protein>
<name>A0A0F3NPV4_ORITS</name>
<dbReference type="RefSeq" id="WP_045917781.1">
    <property type="nucleotide sequence ID" value="NZ_LAOA01000203.1"/>
</dbReference>
<dbReference type="EMBL" id="LAOA01000203">
    <property type="protein sequence ID" value="KJV70090.1"/>
    <property type="molecule type" value="Genomic_DNA"/>
</dbReference>
<comment type="caution">
    <text evidence="3">The sequence shown here is derived from an EMBL/GenBank/DDBJ whole genome shotgun (WGS) entry which is preliminary data.</text>
</comment>
<evidence type="ECO:0000256" key="1">
    <source>
        <dbReference type="SAM" id="MobiDB-lite"/>
    </source>
</evidence>
<dbReference type="Proteomes" id="UP000033671">
    <property type="component" value="Unassembled WGS sequence"/>
</dbReference>
<evidence type="ECO:0000256" key="2">
    <source>
        <dbReference type="SAM" id="Phobius"/>
    </source>
</evidence>
<keyword evidence="2" id="KW-0472">Membrane</keyword>
<feature type="compositionally biased region" description="Basic and acidic residues" evidence="1">
    <location>
        <begin position="9"/>
        <end position="26"/>
    </location>
</feature>
<dbReference type="AlphaFoldDB" id="A0A0F3NPV4"/>
<feature type="transmembrane region" description="Helical" evidence="2">
    <location>
        <begin position="46"/>
        <end position="70"/>
    </location>
</feature>
<keyword evidence="2" id="KW-0812">Transmembrane</keyword>
<evidence type="ECO:0000313" key="4">
    <source>
        <dbReference type="Proteomes" id="UP000033671"/>
    </source>
</evidence>
<feature type="region of interest" description="Disordered" evidence="1">
    <location>
        <begin position="1"/>
        <end position="31"/>
    </location>
</feature>
<reference evidence="3 4" key="1">
    <citation type="submission" date="2015-01" db="EMBL/GenBank/DDBJ databases">
        <title>Genome Sequencing of Rickettsiales.</title>
        <authorList>
            <person name="Daugherty S.C."/>
            <person name="Su Q."/>
            <person name="Abolude K."/>
            <person name="Beier-Sexton M."/>
            <person name="Carlyon J.A."/>
            <person name="Carter R."/>
            <person name="Day N.P."/>
            <person name="Dumler S.J."/>
            <person name="Dyachenko V."/>
            <person name="Godinez A."/>
            <person name="Kurtti T.J."/>
            <person name="Lichay M."/>
            <person name="Mullins K.E."/>
            <person name="Ott S."/>
            <person name="Pappas-Brown V."/>
            <person name="Paris D.H."/>
            <person name="Patel P."/>
            <person name="Richards A.L."/>
            <person name="Sadzewicz L."/>
            <person name="Sears K."/>
            <person name="Seidman D."/>
            <person name="Sengamalay N."/>
            <person name="Stenos J."/>
            <person name="Tallon L.J."/>
            <person name="Vincent G."/>
            <person name="Fraser C.M."/>
            <person name="Munderloh U."/>
            <person name="Dunning-Hotopp J.C."/>
        </authorList>
    </citation>
    <scope>NUCLEOTIDE SEQUENCE [LARGE SCALE GENOMIC DNA]</scope>
    <source>
        <strain evidence="3 4">TA716</strain>
    </source>
</reference>
<gene>
    <name evidence="3" type="ORF">OTSTA716_2696</name>
</gene>
<dbReference type="PATRIC" id="fig|1359175.3.peg.1392"/>
<keyword evidence="2" id="KW-1133">Transmembrane helix</keyword>
<sequence length="76" mass="8710">MQQNNSDNENTKEKDLELNDKPKTESTVRSNSKLSELASIIRLKQVIALTFISITIILVMKFLLLLLSCINLTRYI</sequence>